<evidence type="ECO:0000313" key="4">
    <source>
        <dbReference type="EMBL" id="SDU71202.1"/>
    </source>
</evidence>
<gene>
    <name evidence="4" type="ORF">SAMN04488548_1343580</name>
</gene>
<dbReference type="RefSeq" id="WP_074853152.1">
    <property type="nucleotide sequence ID" value="NZ_FNLM01000034.1"/>
</dbReference>
<feature type="compositionally biased region" description="Low complexity" evidence="1">
    <location>
        <begin position="47"/>
        <end position="72"/>
    </location>
</feature>
<proteinExistence type="predicted"/>
<dbReference type="AlphaFoldDB" id="A0A1H2KRE3"/>
<dbReference type="PROSITE" id="PS51257">
    <property type="entry name" value="PROKAR_LIPOPROTEIN"/>
    <property type="match status" value="1"/>
</dbReference>
<accession>A0A1H2KRE3</accession>
<dbReference type="InterPro" id="IPR007969">
    <property type="entry name" value="DUF732"/>
</dbReference>
<sequence length="182" mass="18133">MTTKCARLVLAATGLALALGSISACSDDSTASAPITSNPVTTTSLYSAAGSSTPASASASADPATEASAAPSGNTSKLPETEPNPSTKVPDNFPGPSGAPLDAKAKAYLGALKAQNVTFMGDSDNSVSLTMAKYVCGAKQKGTDPGMVKAFVTASVGPGTKTVEEANSKADKVIRAAEQHYC</sequence>
<feature type="region of interest" description="Disordered" evidence="1">
    <location>
        <begin position="25"/>
        <end position="100"/>
    </location>
</feature>
<dbReference type="OrthoDB" id="4381002at2"/>
<dbReference type="Pfam" id="PF05305">
    <property type="entry name" value="DUF732"/>
    <property type="match status" value="1"/>
</dbReference>
<evidence type="ECO:0000259" key="3">
    <source>
        <dbReference type="Pfam" id="PF05305"/>
    </source>
</evidence>
<dbReference type="EMBL" id="FNLM01000034">
    <property type="protein sequence ID" value="SDU71202.1"/>
    <property type="molecule type" value="Genomic_DNA"/>
</dbReference>
<keyword evidence="2" id="KW-0732">Signal</keyword>
<feature type="signal peptide" evidence="2">
    <location>
        <begin position="1"/>
        <end position="26"/>
    </location>
</feature>
<dbReference type="Proteomes" id="UP000183180">
    <property type="component" value="Unassembled WGS sequence"/>
</dbReference>
<protein>
    <recommendedName>
        <fullName evidence="3">DUF732 domain-containing protein</fullName>
    </recommendedName>
</protein>
<evidence type="ECO:0000313" key="5">
    <source>
        <dbReference type="Proteomes" id="UP000183180"/>
    </source>
</evidence>
<evidence type="ECO:0000256" key="2">
    <source>
        <dbReference type="SAM" id="SignalP"/>
    </source>
</evidence>
<feature type="chain" id="PRO_5038599686" description="DUF732 domain-containing protein" evidence="2">
    <location>
        <begin position="27"/>
        <end position="182"/>
    </location>
</feature>
<reference evidence="4 5" key="1">
    <citation type="submission" date="2016-10" db="EMBL/GenBank/DDBJ databases">
        <authorList>
            <person name="de Groot N.N."/>
        </authorList>
    </citation>
    <scope>NUCLEOTIDE SEQUENCE [LARGE SCALE GENOMIC DNA]</scope>
    <source>
        <strain evidence="4 5">DSM 44215</strain>
    </source>
</reference>
<feature type="domain" description="DUF732" evidence="3">
    <location>
        <begin position="106"/>
        <end position="182"/>
    </location>
</feature>
<organism evidence="4 5">
    <name type="scientific">Gordonia westfalica</name>
    <dbReference type="NCBI Taxonomy" id="158898"/>
    <lineage>
        <taxon>Bacteria</taxon>
        <taxon>Bacillati</taxon>
        <taxon>Actinomycetota</taxon>
        <taxon>Actinomycetes</taxon>
        <taxon>Mycobacteriales</taxon>
        <taxon>Gordoniaceae</taxon>
        <taxon>Gordonia</taxon>
    </lineage>
</organism>
<dbReference type="STRING" id="158898.SAMN04488548_1343580"/>
<feature type="compositionally biased region" description="Polar residues" evidence="1">
    <location>
        <begin position="73"/>
        <end position="89"/>
    </location>
</feature>
<evidence type="ECO:0000256" key="1">
    <source>
        <dbReference type="SAM" id="MobiDB-lite"/>
    </source>
</evidence>
<name>A0A1H2KRE3_9ACTN</name>
<feature type="compositionally biased region" description="Polar residues" evidence="1">
    <location>
        <begin position="25"/>
        <end position="46"/>
    </location>
</feature>